<feature type="transmembrane region" description="Helical" evidence="6">
    <location>
        <begin position="15"/>
        <end position="34"/>
    </location>
</feature>
<dbReference type="EMBL" id="PTIW01000002">
    <property type="protein sequence ID" value="PPK62612.1"/>
    <property type="molecule type" value="Genomic_DNA"/>
</dbReference>
<feature type="transmembrane region" description="Helical" evidence="6">
    <location>
        <begin position="70"/>
        <end position="93"/>
    </location>
</feature>
<evidence type="ECO:0000256" key="6">
    <source>
        <dbReference type="SAM" id="Phobius"/>
    </source>
</evidence>
<feature type="transmembrane region" description="Helical" evidence="6">
    <location>
        <begin position="105"/>
        <end position="123"/>
    </location>
</feature>
<dbReference type="PANTHER" id="PTHR43385:SF1">
    <property type="entry name" value="RIBOFLAVIN TRANSPORTER RIBJ"/>
    <property type="match status" value="1"/>
</dbReference>
<comment type="subcellular location">
    <subcellularLocation>
        <location evidence="1">Membrane</location>
        <topology evidence="1">Multi-pass membrane protein</topology>
    </subcellularLocation>
</comment>
<comment type="caution">
    <text evidence="7">The sequence shown here is derived from an EMBL/GenBank/DDBJ whole genome shotgun (WGS) entry which is preliminary data.</text>
</comment>
<proteinExistence type="predicted"/>
<dbReference type="InterPro" id="IPR011701">
    <property type="entry name" value="MFS"/>
</dbReference>
<keyword evidence="2" id="KW-0813">Transport</keyword>
<dbReference type="Proteomes" id="UP000239861">
    <property type="component" value="Unassembled WGS sequence"/>
</dbReference>
<feature type="transmembrane region" description="Helical" evidence="6">
    <location>
        <begin position="273"/>
        <end position="293"/>
    </location>
</feature>
<dbReference type="InterPro" id="IPR052983">
    <property type="entry name" value="MFS_Riboflavin_Transporter"/>
</dbReference>
<gene>
    <name evidence="7" type="ORF">B0F89_10214</name>
</gene>
<feature type="transmembrane region" description="Helical" evidence="6">
    <location>
        <begin position="46"/>
        <end position="64"/>
    </location>
</feature>
<evidence type="ECO:0000256" key="2">
    <source>
        <dbReference type="ARBA" id="ARBA00022448"/>
    </source>
</evidence>
<dbReference type="Gene3D" id="1.20.1250.20">
    <property type="entry name" value="MFS general substrate transporter like domains"/>
    <property type="match status" value="1"/>
</dbReference>
<dbReference type="Pfam" id="PF07690">
    <property type="entry name" value="MFS_1"/>
    <property type="match status" value="1"/>
</dbReference>
<keyword evidence="5 6" id="KW-0472">Membrane</keyword>
<dbReference type="GO" id="GO:0022857">
    <property type="term" value="F:transmembrane transporter activity"/>
    <property type="evidence" value="ECO:0007669"/>
    <property type="project" value="InterPro"/>
</dbReference>
<feature type="transmembrane region" description="Helical" evidence="6">
    <location>
        <begin position="185"/>
        <end position="208"/>
    </location>
</feature>
<name>A0AB36ZXJ2_9BACT</name>
<keyword evidence="3 6" id="KW-0812">Transmembrane</keyword>
<reference evidence="7 8" key="1">
    <citation type="submission" date="2018-02" db="EMBL/GenBank/DDBJ databases">
        <title>Subsurface microbial communities from deep shales in Ohio and West Virginia, USA.</title>
        <authorList>
            <person name="Wrighton K."/>
        </authorList>
    </citation>
    <scope>NUCLEOTIDE SEQUENCE [LARGE SCALE GENOMIC DNA]</scope>
    <source>
        <strain evidence="7 8">MARC-MIP3H16</strain>
    </source>
</reference>
<feature type="transmembrane region" description="Helical" evidence="6">
    <location>
        <begin position="135"/>
        <end position="155"/>
    </location>
</feature>
<feature type="transmembrane region" description="Helical" evidence="6">
    <location>
        <begin position="339"/>
        <end position="359"/>
    </location>
</feature>
<evidence type="ECO:0000313" key="7">
    <source>
        <dbReference type="EMBL" id="PPK62612.1"/>
    </source>
</evidence>
<organism evidence="7 8">
    <name type="scientific">Malaciobacter marinus</name>
    <dbReference type="NCBI Taxonomy" id="505249"/>
    <lineage>
        <taxon>Bacteria</taxon>
        <taxon>Pseudomonadati</taxon>
        <taxon>Campylobacterota</taxon>
        <taxon>Epsilonproteobacteria</taxon>
        <taxon>Campylobacterales</taxon>
        <taxon>Arcobacteraceae</taxon>
        <taxon>Malaciobacter</taxon>
    </lineage>
</organism>
<dbReference type="PANTHER" id="PTHR43385">
    <property type="entry name" value="RIBOFLAVIN TRANSPORTER RIBJ"/>
    <property type="match status" value="1"/>
</dbReference>
<evidence type="ECO:0000256" key="3">
    <source>
        <dbReference type="ARBA" id="ARBA00022692"/>
    </source>
</evidence>
<feature type="transmembrane region" description="Helical" evidence="6">
    <location>
        <begin position="314"/>
        <end position="333"/>
    </location>
</feature>
<feature type="transmembrane region" description="Helical" evidence="6">
    <location>
        <begin position="246"/>
        <end position="267"/>
    </location>
</feature>
<dbReference type="SUPFAM" id="SSF103473">
    <property type="entry name" value="MFS general substrate transporter"/>
    <property type="match status" value="1"/>
</dbReference>
<evidence type="ECO:0000256" key="5">
    <source>
        <dbReference type="ARBA" id="ARBA00023136"/>
    </source>
</evidence>
<dbReference type="GO" id="GO:0016020">
    <property type="term" value="C:membrane"/>
    <property type="evidence" value="ECO:0007669"/>
    <property type="project" value="UniProtKB-SubCell"/>
</dbReference>
<evidence type="ECO:0000256" key="4">
    <source>
        <dbReference type="ARBA" id="ARBA00022989"/>
    </source>
</evidence>
<evidence type="ECO:0000313" key="8">
    <source>
        <dbReference type="Proteomes" id="UP000239861"/>
    </source>
</evidence>
<protein>
    <submittedName>
        <fullName evidence="7">MFS transporter</fullName>
    </submittedName>
</protein>
<dbReference type="AlphaFoldDB" id="A0AB36ZXJ2"/>
<keyword evidence="4 6" id="KW-1133">Transmembrane helix</keyword>
<dbReference type="InterPro" id="IPR036259">
    <property type="entry name" value="MFS_trans_sf"/>
</dbReference>
<sequence>MSVALENHFGWSKSFLFGVFSFGLLLGGLTTPYIGKKLDQYGARTIMSIGSLLAFLGLIFLSQVETKLEFILTIIFIEIVSTFVLYEAAFVAFSQIAKQKARLPMTQITLIAGFASTIFWPLISFLLDFYTWQEVYIILSLFHLFIAFPLHLFTLPNRELSNKQIQHEDNSLYSRFEGKKNTKKSMILIGVALCLIAIPIASIQTHLIGLLDTFGIEAVVAVSLGALIGPAQVGARIFEMTFAKKITPIASSIISTGLLLLSTITLLFCGYSITIATLFVILFGAGQGLNYIARGSLPLYILGSDNFGKNSGYLNLYIKVVTAMAPFAFALSLEYLGNITSVIILLLLSIISIIALYFIPKENNV</sequence>
<feature type="transmembrane region" description="Helical" evidence="6">
    <location>
        <begin position="214"/>
        <end position="234"/>
    </location>
</feature>
<evidence type="ECO:0000256" key="1">
    <source>
        <dbReference type="ARBA" id="ARBA00004141"/>
    </source>
</evidence>
<accession>A0AB36ZXJ2</accession>